<evidence type="ECO:0000256" key="1">
    <source>
        <dbReference type="SAM" id="Phobius"/>
    </source>
</evidence>
<dbReference type="Pfam" id="PF19754">
    <property type="entry name" value="DUF6241"/>
    <property type="match status" value="1"/>
</dbReference>
<dbReference type="EMBL" id="CDNY01000003">
    <property type="protein sequence ID" value="CEO32591.1"/>
    <property type="molecule type" value="Genomic_DNA"/>
</dbReference>
<name>A0A9P1KYP2_PARSO</name>
<organism evidence="2 3">
    <name type="scientific">Paraclostridium sordellii</name>
    <name type="common">Clostridium sordellii</name>
    <dbReference type="NCBI Taxonomy" id="1505"/>
    <lineage>
        <taxon>Bacteria</taxon>
        <taxon>Bacillati</taxon>
        <taxon>Bacillota</taxon>
        <taxon>Clostridia</taxon>
        <taxon>Peptostreptococcales</taxon>
        <taxon>Peptostreptococcaceae</taxon>
        <taxon>Paraclostridium</taxon>
    </lineage>
</organism>
<keyword evidence="1" id="KW-0812">Transmembrane</keyword>
<proteinExistence type="predicted"/>
<evidence type="ECO:0000313" key="3">
    <source>
        <dbReference type="Proteomes" id="UP000049685"/>
    </source>
</evidence>
<dbReference type="AlphaFoldDB" id="A0A9P1KYP2"/>
<comment type="caution">
    <text evidence="2">The sequence shown here is derived from an EMBL/GenBank/DDBJ whole genome shotgun (WGS) entry which is preliminary data.</text>
</comment>
<keyword evidence="1" id="KW-0472">Membrane</keyword>
<keyword evidence="1" id="KW-1133">Transmembrane helix</keyword>
<sequence length="171" mass="19676">MEVFQRVIKNNYIFLAIAITSIAFVSLVYISSNKDIVDTDMYLKNGRWIVPLKEGKLDDSIIDKLTVNEELDIPRILYKMASTMIIPSDGNVNDTIEINKANLEAFQQGIYKYYSNTYSTEKSYLKSRVYKVVNSWMEGDFTNCVEVYNDCIQVLNIKSGKAIGLDFKNEY</sequence>
<dbReference type="InterPro" id="IPR046208">
    <property type="entry name" value="DUF6241"/>
</dbReference>
<dbReference type="RefSeq" id="WP_057557441.1">
    <property type="nucleotide sequence ID" value="NZ_CDNI01000003.1"/>
</dbReference>
<protein>
    <submittedName>
        <fullName evidence="2">Uncharacterized protein</fullName>
    </submittedName>
</protein>
<dbReference type="Proteomes" id="UP000049685">
    <property type="component" value="Unassembled WGS sequence"/>
</dbReference>
<feature type="transmembrane region" description="Helical" evidence="1">
    <location>
        <begin position="12"/>
        <end position="30"/>
    </location>
</feature>
<evidence type="ECO:0000313" key="2">
    <source>
        <dbReference type="EMBL" id="CEO32591.1"/>
    </source>
</evidence>
<gene>
    <name evidence="2" type="ORF">UMC4404_05711</name>
</gene>
<reference evidence="3" key="1">
    <citation type="submission" date="2015-01" db="EMBL/GenBank/DDBJ databases">
        <authorList>
            <person name="Aslett A.Martin."/>
            <person name="De Silva Nishadi"/>
        </authorList>
    </citation>
    <scope>NUCLEOTIDE SEQUENCE [LARGE SCALE GENOMIC DNA]</scope>
    <source>
        <strain evidence="3">UMC4404</strain>
    </source>
</reference>
<accession>A0A9P1KYP2</accession>